<evidence type="ECO:0008006" key="4">
    <source>
        <dbReference type="Google" id="ProtNLM"/>
    </source>
</evidence>
<name>A0A506PRN4_9FLAO</name>
<feature type="signal peptide" evidence="1">
    <location>
        <begin position="1"/>
        <end position="17"/>
    </location>
</feature>
<evidence type="ECO:0000313" key="3">
    <source>
        <dbReference type="Proteomes" id="UP000317332"/>
    </source>
</evidence>
<protein>
    <recommendedName>
        <fullName evidence="4">T9SS C-terminal target domain-containing protein</fullName>
    </recommendedName>
</protein>
<accession>A0A506PRN4</accession>
<dbReference type="OrthoDB" id="1521716at2"/>
<feature type="chain" id="PRO_5021341618" description="T9SS C-terminal target domain-containing protein" evidence="1">
    <location>
        <begin position="18"/>
        <end position="415"/>
    </location>
</feature>
<gene>
    <name evidence="2" type="ORF">FJ651_03110</name>
</gene>
<proteinExistence type="predicted"/>
<comment type="caution">
    <text evidence="2">The sequence shown here is derived from an EMBL/GenBank/DDBJ whole genome shotgun (WGS) entry which is preliminary data.</text>
</comment>
<dbReference type="PANTHER" id="PTHR41339:SF1">
    <property type="entry name" value="SECRETED PROTEIN"/>
    <property type="match status" value="1"/>
</dbReference>
<evidence type="ECO:0000256" key="1">
    <source>
        <dbReference type="SAM" id="SignalP"/>
    </source>
</evidence>
<reference evidence="2 3" key="1">
    <citation type="submission" date="2019-06" db="EMBL/GenBank/DDBJ databases">
        <title>Flavobacteriaceae Paucihalobacterium erythroidium CWB-1, complete genome.</title>
        <authorList>
            <person name="Wu S."/>
        </authorList>
    </citation>
    <scope>NUCLEOTIDE SEQUENCE [LARGE SCALE GENOMIC DNA]</scope>
    <source>
        <strain evidence="2 3">CWB-1</strain>
    </source>
</reference>
<dbReference type="Proteomes" id="UP000317332">
    <property type="component" value="Unassembled WGS sequence"/>
</dbReference>
<dbReference type="EMBL" id="VHIQ01000001">
    <property type="protein sequence ID" value="TPV35922.1"/>
    <property type="molecule type" value="Genomic_DNA"/>
</dbReference>
<dbReference type="AlphaFoldDB" id="A0A506PRN4"/>
<dbReference type="RefSeq" id="WP_140988932.1">
    <property type="nucleotide sequence ID" value="NZ_VHIQ01000001.1"/>
</dbReference>
<organism evidence="2 3">
    <name type="scientific">Paucihalobacter ruber</name>
    <dbReference type="NCBI Taxonomy" id="2567861"/>
    <lineage>
        <taxon>Bacteria</taxon>
        <taxon>Pseudomonadati</taxon>
        <taxon>Bacteroidota</taxon>
        <taxon>Flavobacteriia</taxon>
        <taxon>Flavobacteriales</taxon>
        <taxon>Flavobacteriaceae</taxon>
        <taxon>Paucihalobacter</taxon>
    </lineage>
</organism>
<evidence type="ECO:0000313" key="2">
    <source>
        <dbReference type="EMBL" id="TPV35922.1"/>
    </source>
</evidence>
<dbReference type="PANTHER" id="PTHR41339">
    <property type="entry name" value="LIPL48"/>
    <property type="match status" value="1"/>
</dbReference>
<keyword evidence="3" id="KW-1185">Reference proteome</keyword>
<keyword evidence="1" id="KW-0732">Signal</keyword>
<sequence>MKTIKNFFFFLTVSLFAFNCSSDDDNNDNGGGGGGGTDPQLVQKFGAITTNERWTADNIYVLNGKVVVDEGVTLTIDAGTIIKGAQGQGSLASALVVDQGGKVEANGTAQAPIIMTSTLDQIQPGQINSPNLTINDTGLWGGLIILGRAPISVSGDVEQAQIEGIPATDPFGQYGGTIANDNSGIYRYISVRHGGITIGNDNEINGITMGGVGSQTIMENLEVVANQDDGFEWFGGTVNGSNLITYGHGDDGFDADQAWSGTVTNGLVIQTAESGSALELDGPEGSAATEAGYTFNNITLIGAPSTNAFIADCRDGLIVNLNNVLVYNFGAGSKVRISGADSQTELANDRIAFSNWQVVLPNGVAIGDLITGALPGDEVKFTNNASSIANSGAATVGANVSVFNAWTFADVNGAF</sequence>